<sequence>METLPLDSEEDLDHLLGEAEAELRRVAVRIEGGTIEEKVSGEELSQLVMEDVAGPSNESQAQEESAEVGEKAPSVGRLIFNE</sequence>
<name>A0AAW2T5T4_SESRA</name>
<gene>
    <name evidence="2" type="ORF">Sradi_2341000</name>
</gene>
<comment type="caution">
    <text evidence="2">The sequence shown here is derived from an EMBL/GenBank/DDBJ whole genome shotgun (WGS) entry which is preliminary data.</text>
</comment>
<dbReference type="AlphaFoldDB" id="A0AAW2T5T4"/>
<reference evidence="2" key="2">
    <citation type="journal article" date="2024" name="Plant">
        <title>Genomic evolution and insights into agronomic trait innovations of Sesamum species.</title>
        <authorList>
            <person name="Miao H."/>
            <person name="Wang L."/>
            <person name="Qu L."/>
            <person name="Liu H."/>
            <person name="Sun Y."/>
            <person name="Le M."/>
            <person name="Wang Q."/>
            <person name="Wei S."/>
            <person name="Zheng Y."/>
            <person name="Lin W."/>
            <person name="Duan Y."/>
            <person name="Cao H."/>
            <person name="Xiong S."/>
            <person name="Wang X."/>
            <person name="Wei L."/>
            <person name="Li C."/>
            <person name="Ma Q."/>
            <person name="Ju M."/>
            <person name="Zhao R."/>
            <person name="Li G."/>
            <person name="Mu C."/>
            <person name="Tian Q."/>
            <person name="Mei H."/>
            <person name="Zhang T."/>
            <person name="Gao T."/>
            <person name="Zhang H."/>
        </authorList>
    </citation>
    <scope>NUCLEOTIDE SEQUENCE</scope>
    <source>
        <strain evidence="2">G02</strain>
    </source>
</reference>
<organism evidence="2">
    <name type="scientific">Sesamum radiatum</name>
    <name type="common">Black benniseed</name>
    <dbReference type="NCBI Taxonomy" id="300843"/>
    <lineage>
        <taxon>Eukaryota</taxon>
        <taxon>Viridiplantae</taxon>
        <taxon>Streptophyta</taxon>
        <taxon>Embryophyta</taxon>
        <taxon>Tracheophyta</taxon>
        <taxon>Spermatophyta</taxon>
        <taxon>Magnoliopsida</taxon>
        <taxon>eudicotyledons</taxon>
        <taxon>Gunneridae</taxon>
        <taxon>Pentapetalae</taxon>
        <taxon>asterids</taxon>
        <taxon>lamiids</taxon>
        <taxon>Lamiales</taxon>
        <taxon>Pedaliaceae</taxon>
        <taxon>Sesamum</taxon>
    </lineage>
</organism>
<feature type="region of interest" description="Disordered" evidence="1">
    <location>
        <begin position="53"/>
        <end position="82"/>
    </location>
</feature>
<reference evidence="2" key="1">
    <citation type="submission" date="2020-06" db="EMBL/GenBank/DDBJ databases">
        <authorList>
            <person name="Li T."/>
            <person name="Hu X."/>
            <person name="Zhang T."/>
            <person name="Song X."/>
            <person name="Zhang H."/>
            <person name="Dai N."/>
            <person name="Sheng W."/>
            <person name="Hou X."/>
            <person name="Wei L."/>
        </authorList>
    </citation>
    <scope>NUCLEOTIDE SEQUENCE</scope>
    <source>
        <strain evidence="2">G02</strain>
        <tissue evidence="2">Leaf</tissue>
    </source>
</reference>
<accession>A0AAW2T5T4</accession>
<dbReference type="EMBL" id="JACGWJ010000009">
    <property type="protein sequence ID" value="KAL0399977.1"/>
    <property type="molecule type" value="Genomic_DNA"/>
</dbReference>
<protein>
    <submittedName>
        <fullName evidence="2">Uncharacterized protein</fullName>
    </submittedName>
</protein>
<evidence type="ECO:0000313" key="2">
    <source>
        <dbReference type="EMBL" id="KAL0399977.1"/>
    </source>
</evidence>
<evidence type="ECO:0000256" key="1">
    <source>
        <dbReference type="SAM" id="MobiDB-lite"/>
    </source>
</evidence>
<proteinExistence type="predicted"/>